<dbReference type="AlphaFoldDB" id="A0A6G5A224"/>
<accession>A0A6G5A224</accession>
<organism evidence="1">
    <name type="scientific">Rhipicephalus microplus</name>
    <name type="common">Cattle tick</name>
    <name type="synonym">Boophilus microplus</name>
    <dbReference type="NCBI Taxonomy" id="6941"/>
    <lineage>
        <taxon>Eukaryota</taxon>
        <taxon>Metazoa</taxon>
        <taxon>Ecdysozoa</taxon>
        <taxon>Arthropoda</taxon>
        <taxon>Chelicerata</taxon>
        <taxon>Arachnida</taxon>
        <taxon>Acari</taxon>
        <taxon>Parasitiformes</taxon>
        <taxon>Ixodida</taxon>
        <taxon>Ixodoidea</taxon>
        <taxon>Ixodidae</taxon>
        <taxon>Rhipicephalinae</taxon>
        <taxon>Rhipicephalus</taxon>
        <taxon>Boophilus</taxon>
    </lineage>
</organism>
<proteinExistence type="predicted"/>
<reference evidence="1" key="1">
    <citation type="submission" date="2020-03" db="EMBL/GenBank/DDBJ databases">
        <title>A transcriptome and proteome of the tick Rhipicephalus microplus shaped by the genetic composition of its hosts and developmental stage.</title>
        <authorList>
            <person name="Garcia G.R."/>
            <person name="Ribeiro J.M.C."/>
            <person name="Maruyama S.R."/>
            <person name="Gardinasse L.G."/>
            <person name="Nelson K."/>
            <person name="Ferreira B.R."/>
            <person name="Andrade T.G."/>
            <person name="Santos I.K.F.M."/>
        </authorList>
    </citation>
    <scope>NUCLEOTIDE SEQUENCE</scope>
    <source>
        <strain evidence="1">NSGR</strain>
        <tissue evidence="1">Salivary glands</tissue>
    </source>
</reference>
<evidence type="ECO:0000313" key="1">
    <source>
        <dbReference type="EMBL" id="NIE45061.1"/>
    </source>
</evidence>
<protein>
    <submittedName>
        <fullName evidence="1">Putative secreted protein</fullName>
    </submittedName>
</protein>
<name>A0A6G5A224_RHIMP</name>
<dbReference type="EMBL" id="GIKN01002788">
    <property type="protein sequence ID" value="NIE45061.1"/>
    <property type="molecule type" value="Transcribed_RNA"/>
</dbReference>
<sequence length="143" mass="15755">MLTVAHVTTVSDLTLILNILQTLKHLATVNGQGIPKALTVLGLTVFSDQDFNSAATTITQEAKPDIIISYGHLIFERHTYDHCKILGPTNMKLGQSPPSYAYDLRHTHETAFKLSRVNFNSVIYISVSLRGFSFATSTCVKAM</sequence>